<feature type="domain" description="CheW-like" evidence="2">
    <location>
        <begin position="350"/>
        <end position="490"/>
    </location>
</feature>
<reference evidence="3 4" key="1">
    <citation type="journal article" date="2023" name="Antonie Van Leeuwenhoek">
        <title>Mesoterricola silvestris gen. nov., sp. nov., Mesoterricola sediminis sp. nov., Geothrix oryzae sp. nov., Geothrix edaphica sp. nov., Geothrix rubra sp. nov., and Geothrix limicola sp. nov., six novel members of Acidobacteriota isolated from soils.</title>
        <authorList>
            <person name="Itoh H."/>
            <person name="Sugisawa Y."/>
            <person name="Mise K."/>
            <person name="Xu Z."/>
            <person name="Kuniyasu M."/>
            <person name="Ushijima N."/>
            <person name="Kawano K."/>
            <person name="Kobayashi E."/>
            <person name="Shiratori Y."/>
            <person name="Masuda Y."/>
            <person name="Senoo K."/>
        </authorList>
    </citation>
    <scope>NUCLEOTIDE SEQUENCE [LARGE SCALE GENOMIC DNA]</scope>
    <source>
        <strain evidence="3 4">Red803</strain>
    </source>
</reference>
<dbReference type="Proteomes" id="UP001165089">
    <property type="component" value="Unassembled WGS sequence"/>
</dbReference>
<feature type="domain" description="CheW-like" evidence="2">
    <location>
        <begin position="186"/>
        <end position="327"/>
    </location>
</feature>
<organism evidence="3 4">
    <name type="scientific">Geothrix rubra</name>
    <dbReference type="NCBI Taxonomy" id="2927977"/>
    <lineage>
        <taxon>Bacteria</taxon>
        <taxon>Pseudomonadati</taxon>
        <taxon>Acidobacteriota</taxon>
        <taxon>Holophagae</taxon>
        <taxon>Holophagales</taxon>
        <taxon>Holophagaceae</taxon>
        <taxon>Geothrix</taxon>
    </lineage>
</organism>
<comment type="caution">
    <text evidence="3">The sequence shown here is derived from an EMBL/GenBank/DDBJ whole genome shotgun (WGS) entry which is preliminary data.</text>
</comment>
<dbReference type="Pfam" id="PF01584">
    <property type="entry name" value="CheW"/>
    <property type="match status" value="3"/>
</dbReference>
<evidence type="ECO:0000313" key="4">
    <source>
        <dbReference type="Proteomes" id="UP001165089"/>
    </source>
</evidence>
<gene>
    <name evidence="3" type="ORF">GETHPA_24880</name>
</gene>
<feature type="region of interest" description="Disordered" evidence="1">
    <location>
        <begin position="495"/>
        <end position="515"/>
    </location>
</feature>
<feature type="domain" description="CheW-like" evidence="2">
    <location>
        <begin position="17"/>
        <end position="157"/>
    </location>
</feature>
<keyword evidence="4" id="KW-1185">Reference proteome</keyword>
<dbReference type="Gene3D" id="2.30.30.40">
    <property type="entry name" value="SH3 Domains"/>
    <property type="match status" value="3"/>
</dbReference>
<proteinExistence type="predicted"/>
<evidence type="ECO:0000313" key="3">
    <source>
        <dbReference type="EMBL" id="GLH70955.1"/>
    </source>
</evidence>
<dbReference type="RefSeq" id="WP_285726721.1">
    <property type="nucleotide sequence ID" value="NZ_BSDD01000005.1"/>
</dbReference>
<sequence length="515" mass="56014">MSAESTQALLASELVPSGQLVTFTLDGVEFGLDIDRVQEITHRTDVTPVPGSPSFILGVINLRGLIIPVIDSRIRFHLAPKEATGRTRIIVLRLASGPTGLQVDSVAEVVKLEDHTLRETPPLVAGIRAEYLAGMVTVGSRLITLIHLEKLLDSSELSQRRQLEELSVAGSMGTGDETDEEIEEDGNPYVTFRLGAESFGIALHQVEEIVELPAVTKVPDAPEYVLGVICLRDQVLPLVDLSEILAIEQGQAERRREMVVLLSFGAAKIGVVVDEIQEILRVEEEQILPPPQTLSDLEREHLEGILLLPGRMVSLINVLKIITGDDQEKIAAMGQGLGLADTRATETVPSMDLVVFRLGPESYGLRLHEVREIVMVGQITPVPRAPQFVDGVINLRGEVMPVVDLRTRFGLPRVEATSISRILITAIGGVFTGLVVDAVEEVRPVELQRFGPPPAVTAVGANRYIEKVARLDAGMIFLLQIQQLLTEAETEQLQGLQGRKTADPGQAPQAGRGER</sequence>
<dbReference type="PANTHER" id="PTHR22617:SF23">
    <property type="entry name" value="CHEMOTAXIS PROTEIN CHEW"/>
    <property type="match status" value="1"/>
</dbReference>
<dbReference type="InterPro" id="IPR002545">
    <property type="entry name" value="CheW-lke_dom"/>
</dbReference>
<dbReference type="EMBL" id="BSDD01000005">
    <property type="protein sequence ID" value="GLH70955.1"/>
    <property type="molecule type" value="Genomic_DNA"/>
</dbReference>
<dbReference type="PANTHER" id="PTHR22617">
    <property type="entry name" value="CHEMOTAXIS SENSOR HISTIDINE KINASE-RELATED"/>
    <property type="match status" value="1"/>
</dbReference>
<dbReference type="SMART" id="SM00260">
    <property type="entry name" value="CheW"/>
    <property type="match status" value="3"/>
</dbReference>
<dbReference type="SUPFAM" id="SSF50341">
    <property type="entry name" value="CheW-like"/>
    <property type="match status" value="3"/>
</dbReference>
<dbReference type="Gene3D" id="2.40.50.180">
    <property type="entry name" value="CheA-289, Domain 4"/>
    <property type="match status" value="3"/>
</dbReference>
<protein>
    <submittedName>
        <fullName evidence="3">Chemotaxis protein CheW</fullName>
    </submittedName>
</protein>
<name>A0ABQ5QA14_9BACT</name>
<dbReference type="CDD" id="cd00732">
    <property type="entry name" value="CheW"/>
    <property type="match status" value="1"/>
</dbReference>
<evidence type="ECO:0000259" key="2">
    <source>
        <dbReference type="PROSITE" id="PS50851"/>
    </source>
</evidence>
<dbReference type="InterPro" id="IPR039315">
    <property type="entry name" value="CheW"/>
</dbReference>
<dbReference type="InterPro" id="IPR036061">
    <property type="entry name" value="CheW-like_dom_sf"/>
</dbReference>
<dbReference type="PROSITE" id="PS50851">
    <property type="entry name" value="CHEW"/>
    <property type="match status" value="3"/>
</dbReference>
<evidence type="ECO:0000256" key="1">
    <source>
        <dbReference type="SAM" id="MobiDB-lite"/>
    </source>
</evidence>
<accession>A0ABQ5QA14</accession>